<keyword evidence="3" id="KW-1185">Reference proteome</keyword>
<evidence type="ECO:0000313" key="3">
    <source>
        <dbReference type="Proteomes" id="UP000299102"/>
    </source>
</evidence>
<accession>A0A4C1SA12</accession>
<reference evidence="2 3" key="1">
    <citation type="journal article" date="2019" name="Commun. Biol.">
        <title>The bagworm genome reveals a unique fibroin gene that provides high tensile strength.</title>
        <authorList>
            <person name="Kono N."/>
            <person name="Nakamura H."/>
            <person name="Ohtoshi R."/>
            <person name="Tomita M."/>
            <person name="Numata K."/>
            <person name="Arakawa K."/>
        </authorList>
    </citation>
    <scope>NUCLEOTIDE SEQUENCE [LARGE SCALE GENOMIC DNA]</scope>
</reference>
<name>A0A4C1SA12_EUMVA</name>
<dbReference type="AlphaFoldDB" id="A0A4C1SA12"/>
<sequence>MSSGARIKLSGIELGSNSLNSYEERENFENDPARILSALNFATAGLRVRIKKAIEISSNAGIGIESGAESGIGARLIYIKKGTNIFYDNADKAADEKLSTSESGRSPPSKDTRNPRGVASVLPASCKPVLALVDCHFLMPGTRPTLPPGMRMRNDTCTPVYRTPSGTAGSNYARLSAARLNFEGRPTERDYIQPRMPVCARKKPNGTQPNGAERRTRRSAQLK</sequence>
<evidence type="ECO:0000313" key="2">
    <source>
        <dbReference type="EMBL" id="GBO98963.1"/>
    </source>
</evidence>
<organism evidence="2 3">
    <name type="scientific">Eumeta variegata</name>
    <name type="common">Bagworm moth</name>
    <name type="synonym">Eumeta japonica</name>
    <dbReference type="NCBI Taxonomy" id="151549"/>
    <lineage>
        <taxon>Eukaryota</taxon>
        <taxon>Metazoa</taxon>
        <taxon>Ecdysozoa</taxon>
        <taxon>Arthropoda</taxon>
        <taxon>Hexapoda</taxon>
        <taxon>Insecta</taxon>
        <taxon>Pterygota</taxon>
        <taxon>Neoptera</taxon>
        <taxon>Endopterygota</taxon>
        <taxon>Lepidoptera</taxon>
        <taxon>Glossata</taxon>
        <taxon>Ditrysia</taxon>
        <taxon>Tineoidea</taxon>
        <taxon>Psychidae</taxon>
        <taxon>Oiketicinae</taxon>
        <taxon>Eumeta</taxon>
    </lineage>
</organism>
<evidence type="ECO:0000256" key="1">
    <source>
        <dbReference type="SAM" id="MobiDB-lite"/>
    </source>
</evidence>
<comment type="caution">
    <text evidence="2">The sequence shown here is derived from an EMBL/GenBank/DDBJ whole genome shotgun (WGS) entry which is preliminary data.</text>
</comment>
<dbReference type="EMBL" id="BGZK01000002">
    <property type="protein sequence ID" value="GBO98963.1"/>
    <property type="molecule type" value="Genomic_DNA"/>
</dbReference>
<protein>
    <submittedName>
        <fullName evidence="2">Uncharacterized protein</fullName>
    </submittedName>
</protein>
<feature type="region of interest" description="Disordered" evidence="1">
    <location>
        <begin position="199"/>
        <end position="223"/>
    </location>
</feature>
<proteinExistence type="predicted"/>
<gene>
    <name evidence="2" type="ORF">EVAR_356_1</name>
</gene>
<dbReference type="Proteomes" id="UP000299102">
    <property type="component" value="Unassembled WGS sequence"/>
</dbReference>
<feature type="region of interest" description="Disordered" evidence="1">
    <location>
        <begin position="97"/>
        <end position="118"/>
    </location>
</feature>